<gene>
    <name evidence="8" type="ORF">METZ01_LOCUS61540</name>
</gene>
<evidence type="ECO:0000313" key="8">
    <source>
        <dbReference type="EMBL" id="SVA08686.1"/>
    </source>
</evidence>
<dbReference type="GO" id="GO:0008360">
    <property type="term" value="P:regulation of cell shape"/>
    <property type="evidence" value="ECO:0007669"/>
    <property type="project" value="UniProtKB-KW"/>
</dbReference>
<reference evidence="8" key="1">
    <citation type="submission" date="2018-05" db="EMBL/GenBank/DDBJ databases">
        <authorList>
            <person name="Lanie J.A."/>
            <person name="Ng W.-L."/>
            <person name="Kazmierczak K.M."/>
            <person name="Andrzejewski T.M."/>
            <person name="Davidsen T.M."/>
            <person name="Wayne K.J."/>
            <person name="Tettelin H."/>
            <person name="Glass J.I."/>
            <person name="Rusch D."/>
            <person name="Podicherti R."/>
            <person name="Tsui H.-C.T."/>
            <person name="Winkler M.E."/>
        </authorList>
    </citation>
    <scope>NUCLEOTIDE SEQUENCE</scope>
</reference>
<evidence type="ECO:0000256" key="5">
    <source>
        <dbReference type="ARBA" id="ARBA00022989"/>
    </source>
</evidence>
<feature type="transmembrane region" description="Helical" evidence="7">
    <location>
        <begin position="135"/>
        <end position="157"/>
    </location>
</feature>
<protein>
    <recommendedName>
        <fullName evidence="9">Rod shape-determining protein MreD</fullName>
    </recommendedName>
</protein>
<accession>A0A381SXI1</accession>
<evidence type="ECO:0000256" key="2">
    <source>
        <dbReference type="ARBA" id="ARBA00022475"/>
    </source>
</evidence>
<evidence type="ECO:0000256" key="4">
    <source>
        <dbReference type="ARBA" id="ARBA00022960"/>
    </source>
</evidence>
<keyword evidence="2" id="KW-1003">Cell membrane</keyword>
<keyword evidence="5 7" id="KW-1133">Transmembrane helix</keyword>
<evidence type="ECO:0000256" key="3">
    <source>
        <dbReference type="ARBA" id="ARBA00022692"/>
    </source>
</evidence>
<evidence type="ECO:0000256" key="1">
    <source>
        <dbReference type="ARBA" id="ARBA00004651"/>
    </source>
</evidence>
<dbReference type="NCBIfam" id="TIGR03426">
    <property type="entry name" value="shape_MreD"/>
    <property type="match status" value="1"/>
</dbReference>
<dbReference type="InterPro" id="IPR007227">
    <property type="entry name" value="Cell_shape_determining_MreD"/>
</dbReference>
<comment type="subcellular location">
    <subcellularLocation>
        <location evidence="1">Cell membrane</location>
        <topology evidence="1">Multi-pass membrane protein</topology>
    </subcellularLocation>
</comment>
<dbReference type="GO" id="GO:0005886">
    <property type="term" value="C:plasma membrane"/>
    <property type="evidence" value="ECO:0007669"/>
    <property type="project" value="UniProtKB-SubCell"/>
</dbReference>
<dbReference type="EMBL" id="UINC01003717">
    <property type="protein sequence ID" value="SVA08686.1"/>
    <property type="molecule type" value="Genomic_DNA"/>
</dbReference>
<feature type="transmembrane region" description="Helical" evidence="7">
    <location>
        <begin position="98"/>
        <end position="123"/>
    </location>
</feature>
<evidence type="ECO:0000256" key="7">
    <source>
        <dbReference type="SAM" id="Phobius"/>
    </source>
</evidence>
<evidence type="ECO:0000256" key="6">
    <source>
        <dbReference type="ARBA" id="ARBA00023136"/>
    </source>
</evidence>
<proteinExistence type="predicted"/>
<keyword evidence="3 7" id="KW-0812">Transmembrane</keyword>
<organism evidence="8">
    <name type="scientific">marine metagenome</name>
    <dbReference type="NCBI Taxonomy" id="408172"/>
    <lineage>
        <taxon>unclassified sequences</taxon>
        <taxon>metagenomes</taxon>
        <taxon>ecological metagenomes</taxon>
    </lineage>
</organism>
<evidence type="ECO:0008006" key="9">
    <source>
        <dbReference type="Google" id="ProtNLM"/>
    </source>
</evidence>
<name>A0A381SXI1_9ZZZZ</name>
<keyword evidence="6 7" id="KW-0472">Membrane</keyword>
<sequence length="176" mass="17918">VTGRFRVAVILLTAATAQVTVFEEFRVAGVSVEFMLLVSVLAGYHGGPERGAVIAFCAGLLHDSLTATPMGLHALVYAPLAVATSHLEVRLARSTRPFLGVGLAVAVAAGVLASVLAGGLFGLHDLDGPRLVRTAALAAVMSVAVAPPTSWAVRWAVTAGLPVDVDLRGGGAESRG</sequence>
<dbReference type="AlphaFoldDB" id="A0A381SXI1"/>
<keyword evidence="4" id="KW-0133">Cell shape</keyword>
<feature type="non-terminal residue" evidence="8">
    <location>
        <position position="1"/>
    </location>
</feature>